<accession>A0A3Q4GK56</accession>
<evidence type="ECO:0000256" key="1">
    <source>
        <dbReference type="SAM" id="MobiDB-lite"/>
    </source>
</evidence>
<reference evidence="3" key="2">
    <citation type="submission" date="2025-09" db="UniProtKB">
        <authorList>
            <consortium name="Ensembl"/>
        </authorList>
    </citation>
    <scope>IDENTIFICATION</scope>
</reference>
<proteinExistence type="predicted"/>
<organism evidence="3 4">
    <name type="scientific">Neolamprologus brichardi</name>
    <name type="common">Fairy cichlid</name>
    <name type="synonym">Lamprologus brichardi</name>
    <dbReference type="NCBI Taxonomy" id="32507"/>
    <lineage>
        <taxon>Eukaryota</taxon>
        <taxon>Metazoa</taxon>
        <taxon>Chordata</taxon>
        <taxon>Craniata</taxon>
        <taxon>Vertebrata</taxon>
        <taxon>Euteleostomi</taxon>
        <taxon>Actinopterygii</taxon>
        <taxon>Neopterygii</taxon>
        <taxon>Teleostei</taxon>
        <taxon>Neoteleostei</taxon>
        <taxon>Acanthomorphata</taxon>
        <taxon>Ovalentaria</taxon>
        <taxon>Cichlomorphae</taxon>
        <taxon>Cichliformes</taxon>
        <taxon>Cichlidae</taxon>
        <taxon>African cichlids</taxon>
        <taxon>Pseudocrenilabrinae</taxon>
        <taxon>Lamprologini</taxon>
        <taxon>Neolamprologus</taxon>
    </lineage>
</organism>
<dbReference type="GO" id="GO:0008017">
    <property type="term" value="F:microtubule binding"/>
    <property type="evidence" value="ECO:0007669"/>
    <property type="project" value="TreeGrafter"/>
</dbReference>
<dbReference type="GO" id="GO:1990498">
    <property type="term" value="C:mitotic spindle microtubule"/>
    <property type="evidence" value="ECO:0007669"/>
    <property type="project" value="TreeGrafter"/>
</dbReference>
<feature type="compositionally biased region" description="Polar residues" evidence="1">
    <location>
        <begin position="553"/>
        <end position="570"/>
    </location>
</feature>
<dbReference type="Proteomes" id="UP000261580">
    <property type="component" value="Unassembled WGS sequence"/>
</dbReference>
<name>A0A3Q4GK56_NEOBR</name>
<dbReference type="PANTHER" id="PTHR16151">
    <property type="entry name" value="HAUS AUGMIN-LIKE COMPLEX SUBUNIT 6"/>
    <property type="match status" value="1"/>
</dbReference>
<feature type="domain" description="HAUS augmin-like complex subunit 6 N-terminal" evidence="2">
    <location>
        <begin position="15"/>
        <end position="217"/>
    </location>
</feature>
<dbReference type="InterPro" id="IPR026797">
    <property type="entry name" value="HAUS_6"/>
</dbReference>
<dbReference type="GO" id="GO:0070652">
    <property type="term" value="C:HAUS complex"/>
    <property type="evidence" value="ECO:0007669"/>
    <property type="project" value="InterPro"/>
</dbReference>
<feature type="region of interest" description="Disordered" evidence="1">
    <location>
        <begin position="547"/>
        <end position="577"/>
    </location>
</feature>
<evidence type="ECO:0000313" key="4">
    <source>
        <dbReference type="Proteomes" id="UP000261580"/>
    </source>
</evidence>
<dbReference type="STRING" id="32507.ENSNBRP00000009835"/>
<dbReference type="Bgee" id="ENSNBRG00000007648">
    <property type="expression patterns" value="Expressed in testis"/>
</dbReference>
<dbReference type="Pfam" id="PF14661">
    <property type="entry name" value="HAUS6_N"/>
    <property type="match status" value="1"/>
</dbReference>
<dbReference type="GO" id="GO:0051225">
    <property type="term" value="P:spindle assembly"/>
    <property type="evidence" value="ECO:0007669"/>
    <property type="project" value="InterPro"/>
</dbReference>
<dbReference type="OMA" id="HFARYVA"/>
<protein>
    <submittedName>
        <fullName evidence="3">HAUS augmin-like complex subunit 6-like</fullName>
    </submittedName>
</protein>
<evidence type="ECO:0000259" key="2">
    <source>
        <dbReference type="Pfam" id="PF14661"/>
    </source>
</evidence>
<dbReference type="Ensembl" id="ENSNBRT00000010106.1">
    <property type="protein sequence ID" value="ENSNBRP00000009835.1"/>
    <property type="gene ID" value="ENSNBRG00000007648.1"/>
</dbReference>
<dbReference type="AlphaFoldDB" id="A0A3Q4GK56"/>
<sequence length="746" mass="84099">MANPALLQKKNGQYLWFSLLGLGFQPDVAVSSIAGKTNINAKHIIMGPNMFDKPNKDAFYIVTHFLLEKLNRTRFHEAYRHCWPVLNPKADAEFRKVTCAWLREIMEETANTGSRVVASLFLSPGGPKFVSLMLHLAKHVMLQEMKTFATDGSWVPEAAAMPASTSNLAIKRFNLVRARFLKTAVEQDRFLHEYQRRAQLLVKSMRDIKAEGVKYDDLFFLVLTDVLCYPKVRSLWSAIDGMLSAIKEEQSAVESVLKGDVDQYTLDGTDQVLKIPRCLLERIEQLPHQFSSGNVYEANQLNLLCVMELMTHAAQLLKEERCRVSHAPVPQLNPQHLQEMSRQMARTLQDLHLIRQKISKEEIPEVRSAIQDLEAEWDKKWMDTLKETPLVSFLNEDPALGFLSPMAPLSFEPAAEASYKSSVFSQYPAKLLGDVRKMTHTDWKVTPLRTKTQILNMEYDNLADQFADAVTTAAPSEGRVKGLELEALLSSLQRDPFSARKQLPRTPESLIMDVKSSWRKAVEEDKVKKNQPPAEFNDSIIEQLTPVSEHHNGSPSSEFPGSDTTTQTVPSAVRSHSIPPVCQQGAFHKSILAWDTFITEAHDSPGVTGGSVVHFSLDQETLPEIPGCDSLLSLDDEEMKSEDDDEQLIPLLKLEVKQPPLNCHQHEARNDGFLMEGTRTPECLLSDYTVSGLDRDWSEEPASSKEATDKIFSLDLDALKTPSPLKKQEYRLPELITFSPIDDMKC</sequence>
<reference evidence="3" key="1">
    <citation type="submission" date="2025-08" db="UniProtKB">
        <authorList>
            <consortium name="Ensembl"/>
        </authorList>
    </citation>
    <scope>IDENTIFICATION</scope>
</reference>
<dbReference type="GeneTree" id="ENSGT00390000008250"/>
<keyword evidence="4" id="KW-1185">Reference proteome</keyword>
<dbReference type="PANTHER" id="PTHR16151:SF2">
    <property type="entry name" value="HAUS AUGMIN-LIKE COMPLEX SUBUNIT 6"/>
    <property type="match status" value="1"/>
</dbReference>
<evidence type="ECO:0000313" key="3">
    <source>
        <dbReference type="Ensembl" id="ENSNBRP00000009835.1"/>
    </source>
</evidence>
<dbReference type="InterPro" id="IPR028163">
    <property type="entry name" value="HAUS_6_N"/>
</dbReference>